<dbReference type="Proteomes" id="UP000182108">
    <property type="component" value="Unassembled WGS sequence"/>
</dbReference>
<gene>
    <name evidence="2" type="ORF">Ga0061068_11717</name>
</gene>
<keyword evidence="1" id="KW-0732">Signal</keyword>
<protein>
    <submittedName>
        <fullName evidence="2">Uncharacterized protein</fullName>
    </submittedName>
</protein>
<feature type="chain" id="PRO_5005505603" evidence="1">
    <location>
        <begin position="24"/>
        <end position="252"/>
    </location>
</feature>
<organism evidence="2 3">
    <name type="scientific">Tepidiphilus thermophilus</name>
    <dbReference type="NCBI Taxonomy" id="876478"/>
    <lineage>
        <taxon>Bacteria</taxon>
        <taxon>Pseudomonadati</taxon>
        <taxon>Pseudomonadota</taxon>
        <taxon>Hydrogenophilia</taxon>
        <taxon>Hydrogenophilales</taxon>
        <taxon>Hydrogenophilaceae</taxon>
        <taxon>Tepidiphilus</taxon>
    </lineage>
</organism>
<dbReference type="EMBL" id="CYHH01000017">
    <property type="protein sequence ID" value="CUB08015.1"/>
    <property type="molecule type" value="Genomic_DNA"/>
</dbReference>
<evidence type="ECO:0000313" key="3">
    <source>
        <dbReference type="Proteomes" id="UP000182108"/>
    </source>
</evidence>
<reference evidence="3" key="1">
    <citation type="submission" date="2015-08" db="EMBL/GenBank/DDBJ databases">
        <authorList>
            <person name="Babu N.S."/>
            <person name="Beckwith C.J."/>
            <person name="Beseler K.G."/>
            <person name="Brison A."/>
            <person name="Carone J.V."/>
            <person name="Caskin T.P."/>
            <person name="Diamond M."/>
            <person name="Durham M.E."/>
            <person name="Foxe J.M."/>
            <person name="Go M."/>
            <person name="Henderson B.A."/>
            <person name="Jones I.B."/>
            <person name="McGettigan J.A."/>
            <person name="Micheletti S.J."/>
            <person name="Nasrallah M.E."/>
            <person name="Ortiz D."/>
            <person name="Piller C.R."/>
            <person name="Privatt S.R."/>
            <person name="Schneider S.L."/>
            <person name="Sharp S."/>
            <person name="Smith T.C."/>
            <person name="Stanton J.D."/>
            <person name="Ullery H.E."/>
            <person name="Wilson R.J."/>
            <person name="Serrano M.G."/>
            <person name="Buck G."/>
            <person name="Lee V."/>
            <person name="Wang Y."/>
            <person name="Carvalho R."/>
            <person name="Voegtly L."/>
            <person name="Shi R."/>
            <person name="Duckworth R."/>
            <person name="Johnson A."/>
            <person name="Loviza R."/>
            <person name="Walstead R."/>
            <person name="Shah Z."/>
            <person name="Kiflezghi M."/>
            <person name="Wade K."/>
            <person name="Ball S.L."/>
            <person name="Bradley K.W."/>
            <person name="Asai D.J."/>
            <person name="Bowman C.A."/>
            <person name="Russell D.A."/>
            <person name="Pope W.H."/>
            <person name="Jacobs-Sera D."/>
            <person name="Hendrix R.W."/>
            <person name="Hatfull G.F."/>
        </authorList>
    </citation>
    <scope>NUCLEOTIDE SEQUENCE [LARGE SCALE GENOMIC DNA]</scope>
    <source>
        <strain evidence="3">JCM 19170</strain>
    </source>
</reference>
<proteinExistence type="predicted"/>
<dbReference type="AlphaFoldDB" id="A0A0K6IY27"/>
<accession>A0A0K6IY27</accession>
<dbReference type="OrthoDB" id="8912112at2"/>
<dbReference type="RefSeq" id="WP_055424259.1">
    <property type="nucleotide sequence ID" value="NZ_CYHH01000017.1"/>
</dbReference>
<evidence type="ECO:0000313" key="2">
    <source>
        <dbReference type="EMBL" id="CUB08015.1"/>
    </source>
</evidence>
<keyword evidence="3" id="KW-1185">Reference proteome</keyword>
<name>A0A0K6IY27_9PROT</name>
<evidence type="ECO:0000256" key="1">
    <source>
        <dbReference type="SAM" id="SignalP"/>
    </source>
</evidence>
<feature type="signal peptide" evidence="1">
    <location>
        <begin position="1"/>
        <end position="23"/>
    </location>
</feature>
<sequence>MKKVAKQTAVLAVIACLALPLRAQDQEQAGGQRDDKPSQQSISITRNSSLPLEQLHGKKAFVAFKNSGKMTEVLADCVARLGGQVVQSAEGADVVLEGEGIFMAAREFGNRQARADVGEVFEKAGHVETKESLDIVLSHGGPVLSAGESMVVSNFLNFVGETTGFKGWFNNLVAGDPDGFCFKGCEYRQEATISLEMRSREGAHIGTVLVTAGAKDRKLMPLPLIEAALGAMLGEFGGRSQQTDAGTTTNSQ</sequence>